<evidence type="ECO:0000313" key="6">
    <source>
        <dbReference type="Proteomes" id="UP000434957"/>
    </source>
</evidence>
<evidence type="ECO:0008006" key="8">
    <source>
        <dbReference type="Google" id="ProtNLM"/>
    </source>
</evidence>
<feature type="chain" id="PRO_5036165249" description="REJ domain-containing protein" evidence="1">
    <location>
        <begin position="23"/>
        <end position="50"/>
    </location>
</feature>
<reference evidence="5 7" key="1">
    <citation type="submission" date="2018-09" db="EMBL/GenBank/DDBJ databases">
        <title>Genomic investigation of the strawberry pathogen Phytophthora fragariae indicates pathogenicity is determined by transcriptional variation in three key races.</title>
        <authorList>
            <person name="Adams T.M."/>
            <person name="Armitage A.D."/>
            <person name="Sobczyk M.K."/>
            <person name="Bates H.J."/>
            <person name="Dunwell J.M."/>
            <person name="Nellist C.F."/>
            <person name="Harrison R.J."/>
        </authorList>
    </citation>
    <scope>NUCLEOTIDE SEQUENCE [LARGE SCALE GENOMIC DNA]</scope>
    <source>
        <strain evidence="2 5">SCRP249</strain>
        <strain evidence="3 7">SCRP324</strain>
        <strain evidence="4 6">SCRP333</strain>
    </source>
</reference>
<gene>
    <name evidence="2" type="ORF">PR001_g17089</name>
    <name evidence="3" type="ORF">PR002_g8479</name>
    <name evidence="4" type="ORF">PR003_g18230</name>
</gene>
<feature type="signal peptide" evidence="1">
    <location>
        <begin position="1"/>
        <end position="22"/>
    </location>
</feature>
<protein>
    <recommendedName>
        <fullName evidence="8">REJ domain-containing protein</fullName>
    </recommendedName>
</protein>
<evidence type="ECO:0000313" key="3">
    <source>
        <dbReference type="EMBL" id="KAE9033803.1"/>
    </source>
</evidence>
<dbReference type="Proteomes" id="UP000429607">
    <property type="component" value="Unassembled WGS sequence"/>
</dbReference>
<dbReference type="Proteomes" id="UP000434957">
    <property type="component" value="Unassembled WGS sequence"/>
</dbReference>
<keyword evidence="1" id="KW-0732">Signal</keyword>
<dbReference type="AlphaFoldDB" id="A0A6A3N0N0"/>
<dbReference type="EMBL" id="QXFV01001398">
    <property type="protein sequence ID" value="KAE9006894.1"/>
    <property type="molecule type" value="Genomic_DNA"/>
</dbReference>
<dbReference type="Proteomes" id="UP000435112">
    <property type="component" value="Unassembled WGS sequence"/>
</dbReference>
<evidence type="ECO:0000313" key="4">
    <source>
        <dbReference type="EMBL" id="KAE9318428.1"/>
    </source>
</evidence>
<evidence type="ECO:0000313" key="2">
    <source>
        <dbReference type="EMBL" id="KAE9006894.1"/>
    </source>
</evidence>
<dbReference type="EMBL" id="QXFT01001448">
    <property type="protein sequence ID" value="KAE9318428.1"/>
    <property type="molecule type" value="Genomic_DNA"/>
</dbReference>
<proteinExistence type="predicted"/>
<evidence type="ECO:0000313" key="7">
    <source>
        <dbReference type="Proteomes" id="UP000435112"/>
    </source>
</evidence>
<organism evidence="3 7">
    <name type="scientific">Phytophthora rubi</name>
    <dbReference type="NCBI Taxonomy" id="129364"/>
    <lineage>
        <taxon>Eukaryota</taxon>
        <taxon>Sar</taxon>
        <taxon>Stramenopiles</taxon>
        <taxon>Oomycota</taxon>
        <taxon>Peronosporomycetes</taxon>
        <taxon>Peronosporales</taxon>
        <taxon>Peronosporaceae</taxon>
        <taxon>Phytophthora</taxon>
    </lineage>
</organism>
<evidence type="ECO:0000256" key="1">
    <source>
        <dbReference type="SAM" id="SignalP"/>
    </source>
</evidence>
<name>A0A6A3N0N0_9STRA</name>
<sequence>MWSTMWWSVASSLSFWSPYTPAPKLTILSSCLLTSSASSLSTTSLRSALW</sequence>
<dbReference type="EMBL" id="QXFU01000427">
    <property type="protein sequence ID" value="KAE9033803.1"/>
    <property type="molecule type" value="Genomic_DNA"/>
</dbReference>
<evidence type="ECO:0000313" key="5">
    <source>
        <dbReference type="Proteomes" id="UP000429607"/>
    </source>
</evidence>
<comment type="caution">
    <text evidence="3">The sequence shown here is derived from an EMBL/GenBank/DDBJ whole genome shotgun (WGS) entry which is preliminary data.</text>
</comment>
<keyword evidence="6" id="KW-1185">Reference proteome</keyword>
<accession>A0A6A3N0N0</accession>